<dbReference type="EMBL" id="UGHZ01000001">
    <property type="protein sequence ID" value="STP09442.1"/>
    <property type="molecule type" value="Genomic_DNA"/>
</dbReference>
<protein>
    <submittedName>
        <fullName evidence="1">Uncharacterized protein</fullName>
    </submittedName>
</protein>
<evidence type="ECO:0000313" key="1">
    <source>
        <dbReference type="EMBL" id="STP09442.1"/>
    </source>
</evidence>
<gene>
    <name evidence="1" type="ORF">NCTC12221_00885</name>
</gene>
<proteinExistence type="predicted"/>
<sequence length="230" mass="26415">MQFNMINTLVRKFYVLKEEGFVANQNYKDDLQNLLAKEEFAIFNAMFEADNLDKAIDSIKRSYTSGRANKQYVINILSEPKITQIASVLLKGSKPETLEKAIRIRENVDKNSVVFLDLIKGIEEKLITFLVSRVSKFPPSTSPDDYLKTLAQKEINISNVARYFGGDFEKAYLDDKGVGKSYFEFLTCKVLIKYKFMNIEDAQRLLLVFIWNSIPAFRTKTRVTSVGSTR</sequence>
<accession>A0A377JQZ4</accession>
<dbReference type="AlphaFoldDB" id="A0A377JQZ4"/>
<dbReference type="Proteomes" id="UP000255335">
    <property type="component" value="Unassembled WGS sequence"/>
</dbReference>
<reference evidence="1 2" key="1">
    <citation type="submission" date="2018-06" db="EMBL/GenBank/DDBJ databases">
        <authorList>
            <consortium name="Pathogen Informatics"/>
            <person name="Doyle S."/>
        </authorList>
    </citation>
    <scope>NUCLEOTIDE SEQUENCE [LARGE SCALE GENOMIC DNA]</scope>
    <source>
        <strain evidence="1 2">NCTC12221</strain>
    </source>
</reference>
<name>A0A377JQZ4_9HELI</name>
<organism evidence="1 2">
    <name type="scientific">Helicobacter cinaedi</name>
    <dbReference type="NCBI Taxonomy" id="213"/>
    <lineage>
        <taxon>Bacteria</taxon>
        <taxon>Pseudomonadati</taxon>
        <taxon>Campylobacterota</taxon>
        <taxon>Epsilonproteobacteria</taxon>
        <taxon>Campylobacterales</taxon>
        <taxon>Helicobacteraceae</taxon>
        <taxon>Helicobacter</taxon>
    </lineage>
</organism>
<evidence type="ECO:0000313" key="2">
    <source>
        <dbReference type="Proteomes" id="UP000255335"/>
    </source>
</evidence>
<dbReference type="RefSeq" id="WP_034584774.1">
    <property type="nucleotide sequence ID" value="NZ_AP025196.1"/>
</dbReference>